<dbReference type="Proteomes" id="UP000249616">
    <property type="component" value="Chromosome"/>
</dbReference>
<evidence type="ECO:0000313" key="4">
    <source>
        <dbReference type="EMBL" id="AWW42111.1"/>
    </source>
</evidence>
<reference evidence="3 5" key="1">
    <citation type="journal article" date="2019" name="Int. J. Syst. Evol. Microbiol.">
        <title>Streptomyces cadmiisoli sp. nov., a novel actinomycete isolated from cadmium-contaminated soil.</title>
        <authorList>
            <person name="Li K."/>
            <person name="Tang X."/>
            <person name="Zhao J."/>
            <person name="Guo Y."/>
            <person name="Tang Y."/>
            <person name="Gao J."/>
        </authorList>
    </citation>
    <scope>NUCLEOTIDE SEQUENCE [LARGE SCALE GENOMIC DNA]</scope>
    <source>
        <strain evidence="3 5">ZFG47</strain>
    </source>
</reference>
<feature type="compositionally biased region" description="Low complexity" evidence="1">
    <location>
        <begin position="113"/>
        <end position="130"/>
    </location>
</feature>
<proteinExistence type="predicted"/>
<evidence type="ECO:0000256" key="2">
    <source>
        <dbReference type="SAM" id="Phobius"/>
    </source>
</evidence>
<feature type="region of interest" description="Disordered" evidence="1">
    <location>
        <begin position="88"/>
        <end position="194"/>
    </location>
</feature>
<organism evidence="3 5">
    <name type="scientific">Streptomyces cadmiisoli</name>
    <dbReference type="NCBI Taxonomy" id="2184053"/>
    <lineage>
        <taxon>Bacteria</taxon>
        <taxon>Bacillati</taxon>
        <taxon>Actinomycetota</taxon>
        <taxon>Actinomycetes</taxon>
        <taxon>Kitasatosporales</taxon>
        <taxon>Streptomycetaceae</taxon>
        <taxon>Streptomyces</taxon>
        <taxon>Streptomyces aurantiacus group</taxon>
    </lineage>
</organism>
<dbReference type="AlphaFoldDB" id="A0A2Z4IRP6"/>
<evidence type="ECO:0000313" key="3">
    <source>
        <dbReference type="EMBL" id="AWW35329.1"/>
    </source>
</evidence>
<evidence type="ECO:0000313" key="5">
    <source>
        <dbReference type="Proteomes" id="UP000249616"/>
    </source>
</evidence>
<evidence type="ECO:0000256" key="1">
    <source>
        <dbReference type="SAM" id="MobiDB-lite"/>
    </source>
</evidence>
<keyword evidence="5" id="KW-1185">Reference proteome</keyword>
<dbReference type="EMBL" id="CP030073">
    <property type="protein sequence ID" value="AWW42111.1"/>
    <property type="molecule type" value="Genomic_DNA"/>
</dbReference>
<feature type="compositionally biased region" description="Low complexity" evidence="1">
    <location>
        <begin position="166"/>
        <end position="181"/>
    </location>
</feature>
<dbReference type="KEGG" id="scad:DN051_00245"/>
<feature type="compositionally biased region" description="Low complexity" evidence="1">
    <location>
        <begin position="59"/>
        <end position="68"/>
    </location>
</feature>
<protein>
    <submittedName>
        <fullName evidence="3">Uncharacterized protein</fullName>
    </submittedName>
</protein>
<dbReference type="KEGG" id="scad:DN051_40565"/>
<name>A0A2Z4IRP6_9ACTN</name>
<keyword evidence="2" id="KW-0812">Transmembrane</keyword>
<sequence length="194" mass="19171">MVYRPSAKTEPQYDGFADPAAAHGWENAYDETRELPAIPGGPDVKTPGHGRGPRRRARPAQGPRVPRQAVVAGGVLVCAGLAIAFTVGLTSNSSGGPGGAEEPVRPKTERSMPPADGDAASSAAAEPSQATDPAAGTDESPVARASASGSPADSGNPAPSSPTAPDPSATATTAGPGNTDGRPGRGHGPTKGPK</sequence>
<accession>A0A2Z4IRP6</accession>
<keyword evidence="2" id="KW-0472">Membrane</keyword>
<gene>
    <name evidence="3" type="ORF">DN051_00245</name>
    <name evidence="4" type="ORF">DN051_40565</name>
</gene>
<dbReference type="RefSeq" id="WP_112437523.1">
    <property type="nucleotide sequence ID" value="NZ_CP030073.1"/>
</dbReference>
<feature type="transmembrane region" description="Helical" evidence="2">
    <location>
        <begin position="69"/>
        <end position="89"/>
    </location>
</feature>
<feature type="region of interest" description="Disordered" evidence="1">
    <location>
        <begin position="24"/>
        <end position="68"/>
    </location>
</feature>
<dbReference type="EMBL" id="CP030073">
    <property type="protein sequence ID" value="AWW35329.1"/>
    <property type="molecule type" value="Genomic_DNA"/>
</dbReference>
<keyword evidence="2" id="KW-1133">Transmembrane helix</keyword>